<sequence>MDALTRTILPSSYEIPCSDPTLPLIKIRSTYYTLSPHFSPMPGLPPLQSPLLGVDKGWLKPAERLYTDEIVLSLNRPVDHMSRRSEVERQLIKIGDGSFSVVQDSIGVLCLQHLKLSASEPGRDVMSI</sequence>
<gene>
    <name evidence="1" type="ORF">BEMITA_LOCUS12273</name>
</gene>
<dbReference type="Proteomes" id="UP001152759">
    <property type="component" value="Chromosome 7"/>
</dbReference>
<reference evidence="1" key="1">
    <citation type="submission" date="2021-12" db="EMBL/GenBank/DDBJ databases">
        <authorList>
            <person name="King R."/>
        </authorList>
    </citation>
    <scope>NUCLEOTIDE SEQUENCE</scope>
</reference>
<evidence type="ECO:0000313" key="1">
    <source>
        <dbReference type="EMBL" id="CAH0393920.1"/>
    </source>
</evidence>
<protein>
    <submittedName>
        <fullName evidence="1">Uncharacterized protein</fullName>
    </submittedName>
</protein>
<dbReference type="EMBL" id="OU963868">
    <property type="protein sequence ID" value="CAH0393920.1"/>
    <property type="molecule type" value="Genomic_DNA"/>
</dbReference>
<dbReference type="AlphaFoldDB" id="A0A9P0AJ29"/>
<keyword evidence="2" id="KW-1185">Reference proteome</keyword>
<evidence type="ECO:0000313" key="2">
    <source>
        <dbReference type="Proteomes" id="UP001152759"/>
    </source>
</evidence>
<organism evidence="1 2">
    <name type="scientific">Bemisia tabaci</name>
    <name type="common">Sweetpotato whitefly</name>
    <name type="synonym">Aleurodes tabaci</name>
    <dbReference type="NCBI Taxonomy" id="7038"/>
    <lineage>
        <taxon>Eukaryota</taxon>
        <taxon>Metazoa</taxon>
        <taxon>Ecdysozoa</taxon>
        <taxon>Arthropoda</taxon>
        <taxon>Hexapoda</taxon>
        <taxon>Insecta</taxon>
        <taxon>Pterygota</taxon>
        <taxon>Neoptera</taxon>
        <taxon>Paraneoptera</taxon>
        <taxon>Hemiptera</taxon>
        <taxon>Sternorrhyncha</taxon>
        <taxon>Aleyrodoidea</taxon>
        <taxon>Aleyrodidae</taxon>
        <taxon>Aleyrodinae</taxon>
        <taxon>Bemisia</taxon>
    </lineage>
</organism>
<name>A0A9P0AJ29_BEMTA</name>
<accession>A0A9P0AJ29</accession>
<proteinExistence type="predicted"/>